<proteinExistence type="predicted"/>
<protein>
    <recommendedName>
        <fullName evidence="3">Penicillinase repressor</fullName>
    </recommendedName>
</protein>
<dbReference type="RefSeq" id="WP_390423048.1">
    <property type="nucleotide sequence ID" value="NZ_BAABZQ010000001.1"/>
</dbReference>
<dbReference type="Proteomes" id="UP001600941">
    <property type="component" value="Unassembled WGS sequence"/>
</dbReference>
<evidence type="ECO:0000313" key="2">
    <source>
        <dbReference type="Proteomes" id="UP001600941"/>
    </source>
</evidence>
<name>A0ABQ0BPZ0_9FIRM</name>
<sequence length="145" mass="16652">MMEETISKTALARKLLLDFWSDFSQHSIAEFTNYLQENDLVEIKQTHINSAIRTASQLGVLKRVGRGKYEAGSNFHNDLDIPVKKTVGIRFVLQQTKRVLSIPINIMGLSPKEREMIPRLQGLYTECEKMLEELEKAEVENEISE</sequence>
<accession>A0ABQ0BPZ0</accession>
<evidence type="ECO:0000313" key="1">
    <source>
        <dbReference type="EMBL" id="GAA6498600.1"/>
    </source>
</evidence>
<dbReference type="EMBL" id="BAABZQ010000001">
    <property type="protein sequence ID" value="GAA6498600.1"/>
    <property type="molecule type" value="Genomic_DNA"/>
</dbReference>
<reference evidence="1 2" key="1">
    <citation type="submission" date="2024-04" db="EMBL/GenBank/DDBJ databases">
        <title>Defined microbial consortia suppress multidrug-resistant proinflammatory Enterobacteriaceae via ecological control.</title>
        <authorList>
            <person name="Furuichi M."/>
            <person name="Kawaguchi T."/>
            <person name="Pust M."/>
            <person name="Yasuma K."/>
            <person name="Plichta D."/>
            <person name="Hasegawa N."/>
            <person name="Ohya T."/>
            <person name="Bhattarai S."/>
            <person name="Sasajima S."/>
            <person name="Aoto Y."/>
            <person name="Tuganbaev T."/>
            <person name="Yaginuma M."/>
            <person name="Ueda M."/>
            <person name="Okahashi N."/>
            <person name="Amafuji K."/>
            <person name="Kiridooshi Y."/>
            <person name="Sugita K."/>
            <person name="Strazar M."/>
            <person name="Skelly A."/>
            <person name="Suda W."/>
            <person name="Hattori M."/>
            <person name="Nakamoto N."/>
            <person name="Caballero S."/>
            <person name="Norman J."/>
            <person name="Olle B."/>
            <person name="Tanoue T."/>
            <person name="Arita M."/>
            <person name="Bucci V."/>
            <person name="Atarashi K."/>
            <person name="Xavier R."/>
            <person name="Honda K."/>
        </authorList>
    </citation>
    <scope>NUCLEOTIDE SEQUENCE [LARGE SCALE GENOMIC DNA]</scope>
    <source>
        <strain evidence="2">k34-0107-D12</strain>
    </source>
</reference>
<keyword evidence="2" id="KW-1185">Reference proteome</keyword>
<organism evidence="1 2">
    <name type="scientific">Blautia parvula</name>
    <dbReference type="NCBI Taxonomy" id="2877527"/>
    <lineage>
        <taxon>Bacteria</taxon>
        <taxon>Bacillati</taxon>
        <taxon>Bacillota</taxon>
        <taxon>Clostridia</taxon>
        <taxon>Lachnospirales</taxon>
        <taxon>Lachnospiraceae</taxon>
        <taxon>Blautia</taxon>
    </lineage>
</organism>
<evidence type="ECO:0008006" key="3">
    <source>
        <dbReference type="Google" id="ProtNLM"/>
    </source>
</evidence>
<comment type="caution">
    <text evidence="1">The sequence shown here is derived from an EMBL/GenBank/DDBJ whole genome shotgun (WGS) entry which is preliminary data.</text>
</comment>
<gene>
    <name evidence="1" type="ORF">K340107D12_14160</name>
</gene>